<reference evidence="7" key="1">
    <citation type="submission" date="2016-10" db="EMBL/GenBank/DDBJ databases">
        <authorList>
            <person name="Varghese N."/>
            <person name="Submissions S."/>
        </authorList>
    </citation>
    <scope>NUCLEOTIDE SEQUENCE [LARGE SCALE GENOMIC DNA]</scope>
    <source>
        <strain evidence="7">CGMCC 1.6963</strain>
    </source>
</reference>
<evidence type="ECO:0000313" key="6">
    <source>
        <dbReference type="EMBL" id="SES32724.1"/>
    </source>
</evidence>
<name>A0A1H9WFW6_9MICO</name>
<dbReference type="Proteomes" id="UP000199019">
    <property type="component" value="Unassembled WGS sequence"/>
</dbReference>
<dbReference type="STRING" id="587636.SAMN05216199_2873"/>
<accession>A0A1H9WFW6</accession>
<keyword evidence="7" id="KW-1185">Reference proteome</keyword>
<dbReference type="PANTHER" id="PTHR30055:SF234">
    <property type="entry name" value="HTH-TYPE TRANSCRIPTIONAL REGULATOR BETI"/>
    <property type="match status" value="1"/>
</dbReference>
<evidence type="ECO:0000259" key="5">
    <source>
        <dbReference type="PROSITE" id="PS50977"/>
    </source>
</evidence>
<proteinExistence type="predicted"/>
<dbReference type="AlphaFoldDB" id="A0A1H9WFW6"/>
<dbReference type="GO" id="GO:0003700">
    <property type="term" value="F:DNA-binding transcription factor activity"/>
    <property type="evidence" value="ECO:0007669"/>
    <property type="project" value="TreeGrafter"/>
</dbReference>
<dbReference type="EMBL" id="FOHB01000005">
    <property type="protein sequence ID" value="SES32724.1"/>
    <property type="molecule type" value="Genomic_DNA"/>
</dbReference>
<evidence type="ECO:0000256" key="4">
    <source>
        <dbReference type="PROSITE-ProRule" id="PRU00335"/>
    </source>
</evidence>
<sequence length="193" mass="21061">MSADERRAALVASTVPLLRSQGPAVSTREIARAAGVAEGTIFRVFDSKDDLIRSCVESVFDTTALRRELQAIDRDQPLDRRLVDAVEVVQAHLRNMFALMTTLHAAGKRFGPHPDARPEQHRAVQDELDADLVAVIGEEDAARLRVSPEQVVGYLRLLTLSNAHPMLGGGRSSAEEIVDLVLHGVLEEGEGRP</sequence>
<protein>
    <submittedName>
        <fullName evidence="6">Transcriptional regulator, TetR family</fullName>
    </submittedName>
</protein>
<dbReference type="InterPro" id="IPR050109">
    <property type="entry name" value="HTH-type_TetR-like_transc_reg"/>
</dbReference>
<dbReference type="PRINTS" id="PR00455">
    <property type="entry name" value="HTHTETR"/>
</dbReference>
<evidence type="ECO:0000256" key="1">
    <source>
        <dbReference type="ARBA" id="ARBA00023015"/>
    </source>
</evidence>
<organism evidence="6 7">
    <name type="scientific">Pedococcus cremeus</name>
    <dbReference type="NCBI Taxonomy" id="587636"/>
    <lineage>
        <taxon>Bacteria</taxon>
        <taxon>Bacillati</taxon>
        <taxon>Actinomycetota</taxon>
        <taxon>Actinomycetes</taxon>
        <taxon>Micrococcales</taxon>
        <taxon>Intrasporangiaceae</taxon>
        <taxon>Pedococcus</taxon>
    </lineage>
</organism>
<dbReference type="InterPro" id="IPR009057">
    <property type="entry name" value="Homeodomain-like_sf"/>
</dbReference>
<gene>
    <name evidence="6" type="ORF">SAMN05216199_2873</name>
</gene>
<evidence type="ECO:0000313" key="7">
    <source>
        <dbReference type="Proteomes" id="UP000199019"/>
    </source>
</evidence>
<keyword evidence="3" id="KW-0804">Transcription</keyword>
<keyword evidence="1" id="KW-0805">Transcription regulation</keyword>
<dbReference type="Pfam" id="PF00440">
    <property type="entry name" value="TetR_N"/>
    <property type="match status" value="1"/>
</dbReference>
<feature type="DNA-binding region" description="H-T-H motif" evidence="4">
    <location>
        <begin position="26"/>
        <end position="45"/>
    </location>
</feature>
<evidence type="ECO:0000256" key="2">
    <source>
        <dbReference type="ARBA" id="ARBA00023125"/>
    </source>
</evidence>
<dbReference type="GO" id="GO:0000976">
    <property type="term" value="F:transcription cis-regulatory region binding"/>
    <property type="evidence" value="ECO:0007669"/>
    <property type="project" value="TreeGrafter"/>
</dbReference>
<dbReference type="SUPFAM" id="SSF46689">
    <property type="entry name" value="Homeodomain-like"/>
    <property type="match status" value="1"/>
</dbReference>
<dbReference type="Gene3D" id="1.10.357.10">
    <property type="entry name" value="Tetracycline Repressor, domain 2"/>
    <property type="match status" value="1"/>
</dbReference>
<feature type="domain" description="HTH tetR-type" evidence="5">
    <location>
        <begin position="4"/>
        <end position="63"/>
    </location>
</feature>
<dbReference type="InterPro" id="IPR001647">
    <property type="entry name" value="HTH_TetR"/>
</dbReference>
<dbReference type="PANTHER" id="PTHR30055">
    <property type="entry name" value="HTH-TYPE TRANSCRIPTIONAL REGULATOR RUTR"/>
    <property type="match status" value="1"/>
</dbReference>
<evidence type="ECO:0000256" key="3">
    <source>
        <dbReference type="ARBA" id="ARBA00023163"/>
    </source>
</evidence>
<keyword evidence="2 4" id="KW-0238">DNA-binding</keyword>
<dbReference type="PROSITE" id="PS50977">
    <property type="entry name" value="HTH_TETR_2"/>
    <property type="match status" value="1"/>
</dbReference>